<evidence type="ECO:0000256" key="3">
    <source>
        <dbReference type="ARBA" id="ARBA00022617"/>
    </source>
</evidence>
<evidence type="ECO:0000256" key="2">
    <source>
        <dbReference type="ARBA" id="ARBA00022448"/>
    </source>
</evidence>
<evidence type="ECO:0000256" key="5">
    <source>
        <dbReference type="ARBA" id="ARBA00022723"/>
    </source>
</evidence>
<keyword evidence="2" id="KW-0813">Transport</keyword>
<evidence type="ECO:0000256" key="7">
    <source>
        <dbReference type="ARBA" id="ARBA00023004"/>
    </source>
</evidence>
<dbReference type="SUPFAM" id="SSF46626">
    <property type="entry name" value="Cytochrome c"/>
    <property type="match status" value="1"/>
</dbReference>
<evidence type="ECO:0000256" key="9">
    <source>
        <dbReference type="SAM" id="SignalP"/>
    </source>
</evidence>
<keyword evidence="13" id="KW-1185">Reference proteome</keyword>
<feature type="domain" description="Cytochrome c" evidence="10">
    <location>
        <begin position="35"/>
        <end position="110"/>
    </location>
</feature>
<dbReference type="Pfam" id="PF13442">
    <property type="entry name" value="Cytochrome_CBB3"/>
    <property type="match status" value="1"/>
</dbReference>
<evidence type="ECO:0000256" key="8">
    <source>
        <dbReference type="PROSITE-ProRule" id="PRU00433"/>
    </source>
</evidence>
<dbReference type="AlphaFoldDB" id="A0A4Q0R174"/>
<dbReference type="InterPro" id="IPR036909">
    <property type="entry name" value="Cyt_c-like_dom_sf"/>
</dbReference>
<dbReference type="InterPro" id="IPR009056">
    <property type="entry name" value="Cyt_c-like_dom"/>
</dbReference>
<keyword evidence="7 8" id="KW-0408">Iron</keyword>
<dbReference type="InterPro" id="IPR050597">
    <property type="entry name" value="Cytochrome_c_Oxidase_Subunit"/>
</dbReference>
<evidence type="ECO:0000259" key="10">
    <source>
        <dbReference type="PROSITE" id="PS51007"/>
    </source>
</evidence>
<keyword evidence="9" id="KW-0732">Signal</keyword>
<feature type="signal peptide" evidence="9">
    <location>
        <begin position="1"/>
        <end position="21"/>
    </location>
</feature>
<evidence type="ECO:0000313" key="12">
    <source>
        <dbReference type="EMBL" id="RXH03217.1"/>
    </source>
</evidence>
<dbReference type="PRINTS" id="PR00605">
    <property type="entry name" value="CYTCHROMECIC"/>
</dbReference>
<dbReference type="PROSITE" id="PS51007">
    <property type="entry name" value="CYTC"/>
    <property type="match status" value="1"/>
</dbReference>
<dbReference type="Proteomes" id="UP000289946">
    <property type="component" value="Unassembled WGS sequence"/>
</dbReference>
<keyword evidence="4" id="KW-0679">Respiratory chain</keyword>
<dbReference type="PANTHER" id="PTHR33751:SF13">
    <property type="entry name" value="CYTOCHROME BC1 COMPLEX CYTOCHROME C SUBUNIT"/>
    <property type="match status" value="1"/>
</dbReference>
<dbReference type="Gene3D" id="1.10.760.10">
    <property type="entry name" value="Cytochrome c-like domain"/>
    <property type="match status" value="1"/>
</dbReference>
<feature type="chain" id="PRO_5020208753" evidence="9">
    <location>
        <begin position="22"/>
        <end position="111"/>
    </location>
</feature>
<dbReference type="RefSeq" id="WP_128937540.1">
    <property type="nucleotide sequence ID" value="NZ_RDRA01000002.1"/>
</dbReference>
<evidence type="ECO:0000256" key="6">
    <source>
        <dbReference type="ARBA" id="ARBA00022982"/>
    </source>
</evidence>
<keyword evidence="5 8" id="KW-0479">Metal-binding</keyword>
<dbReference type="EMBL" id="RDRA01000002">
    <property type="protein sequence ID" value="RXG98996.1"/>
    <property type="molecule type" value="Genomic_DNA"/>
</dbReference>
<evidence type="ECO:0000313" key="13">
    <source>
        <dbReference type="Proteomes" id="UP000289946"/>
    </source>
</evidence>
<name>A0A4Q0R174_9BRAD</name>
<proteinExistence type="predicted"/>
<evidence type="ECO:0000256" key="1">
    <source>
        <dbReference type="ARBA" id="ARBA00001926"/>
    </source>
</evidence>
<dbReference type="EMBL" id="RKMK01000001">
    <property type="protein sequence ID" value="RXH03217.1"/>
    <property type="molecule type" value="Genomic_DNA"/>
</dbReference>
<protein>
    <submittedName>
        <fullName evidence="12">Cytochrome c</fullName>
    </submittedName>
</protein>
<evidence type="ECO:0000313" key="11">
    <source>
        <dbReference type="EMBL" id="RXG98996.1"/>
    </source>
</evidence>
<sequence length="111" mass="11736">MLKSILLITGIALSLPFGLFAQQSQAPKQDQSARETDIEGGTMFATSCGFCHENGGRAAGKGPKLAGTARSDDFIVERIKKGKPGAMPAFGGAFSESQIMAILAYIRNLEE</sequence>
<evidence type="ECO:0000256" key="4">
    <source>
        <dbReference type="ARBA" id="ARBA00022660"/>
    </source>
</evidence>
<dbReference type="GO" id="GO:0009055">
    <property type="term" value="F:electron transfer activity"/>
    <property type="evidence" value="ECO:0007669"/>
    <property type="project" value="InterPro"/>
</dbReference>
<keyword evidence="3 8" id="KW-0349">Heme</keyword>
<gene>
    <name evidence="12" type="ORF">EAS61_01720</name>
    <name evidence="11" type="ORF">EAS62_02685</name>
</gene>
<evidence type="ECO:0000313" key="14">
    <source>
        <dbReference type="Proteomes" id="UP000290174"/>
    </source>
</evidence>
<reference evidence="12 14" key="1">
    <citation type="submission" date="2018-11" db="EMBL/GenBank/DDBJ databases">
        <title>Bradyrhizobium sp. nov., isolated from effective nodules of peanut in China.</title>
        <authorList>
            <person name="Li Y."/>
        </authorList>
    </citation>
    <scope>NUCLEOTIDE SEQUENCE [LARGE SCALE GENOMIC DNA]</scope>
    <source>
        <strain evidence="12 14">CCBAU 51770</strain>
        <strain evidence="11 13">CCBAU 51781</strain>
    </source>
</reference>
<dbReference type="PANTHER" id="PTHR33751">
    <property type="entry name" value="CBB3-TYPE CYTOCHROME C OXIDASE SUBUNIT FIXP"/>
    <property type="match status" value="1"/>
</dbReference>
<comment type="caution">
    <text evidence="12">The sequence shown here is derived from an EMBL/GenBank/DDBJ whole genome shotgun (WGS) entry which is preliminary data.</text>
</comment>
<dbReference type="Proteomes" id="UP000290174">
    <property type="component" value="Unassembled WGS sequence"/>
</dbReference>
<dbReference type="InterPro" id="IPR008168">
    <property type="entry name" value="Cyt_C_IC"/>
</dbReference>
<dbReference type="GO" id="GO:0020037">
    <property type="term" value="F:heme binding"/>
    <property type="evidence" value="ECO:0007669"/>
    <property type="project" value="InterPro"/>
</dbReference>
<organism evidence="12 14">
    <name type="scientific">Bradyrhizobium zhanjiangense</name>
    <dbReference type="NCBI Taxonomy" id="1325107"/>
    <lineage>
        <taxon>Bacteria</taxon>
        <taxon>Pseudomonadati</taxon>
        <taxon>Pseudomonadota</taxon>
        <taxon>Alphaproteobacteria</taxon>
        <taxon>Hyphomicrobiales</taxon>
        <taxon>Nitrobacteraceae</taxon>
        <taxon>Bradyrhizobium</taxon>
    </lineage>
</organism>
<comment type="cofactor">
    <cofactor evidence="1">
        <name>heme c</name>
        <dbReference type="ChEBI" id="CHEBI:61717"/>
    </cofactor>
</comment>
<dbReference type="GO" id="GO:0005506">
    <property type="term" value="F:iron ion binding"/>
    <property type="evidence" value="ECO:0007669"/>
    <property type="project" value="InterPro"/>
</dbReference>
<keyword evidence="6" id="KW-0249">Electron transport</keyword>
<accession>A0A4Q0R174</accession>